<dbReference type="AlphaFoldDB" id="A0A2X1AKC8"/>
<sequence>MAHALVIGGTGMLADTSLWLVNDGYHVSVIGRSAHRMEDLRNRTTKPALLTPILVDYCNIALLKEKLEEMLEHNGPIELVVAWIHSNADTTLENISNVISIENNGEWKLFHVLGSKANLSEVQEKLKLPARSQYRQIQLGFMMEEGHARWLTHEEISQGVVAAIQQDQPIHIVGTLQPWEKRPL</sequence>
<proteinExistence type="predicted"/>
<evidence type="ECO:0000313" key="2">
    <source>
        <dbReference type="Proteomes" id="UP000251431"/>
    </source>
</evidence>
<gene>
    <name evidence="1" type="ORF">NCTC7582_04700</name>
</gene>
<protein>
    <submittedName>
        <fullName evidence="1">Short chain dehydrogenase</fullName>
    </submittedName>
</protein>
<reference evidence="1 2" key="1">
    <citation type="submission" date="2018-06" db="EMBL/GenBank/DDBJ databases">
        <authorList>
            <consortium name="Pathogen Informatics"/>
            <person name="Doyle S."/>
        </authorList>
    </citation>
    <scope>NUCLEOTIDE SEQUENCE [LARGE SCALE GENOMIC DNA]</scope>
    <source>
        <strain evidence="1 2">NCTC7582</strain>
    </source>
</reference>
<evidence type="ECO:0000313" key="1">
    <source>
        <dbReference type="EMBL" id="SPU38734.1"/>
    </source>
</evidence>
<dbReference type="EMBL" id="UAQE01000004">
    <property type="protein sequence ID" value="SPU38734.1"/>
    <property type="molecule type" value="Genomic_DNA"/>
</dbReference>
<dbReference type="InterPro" id="IPR036291">
    <property type="entry name" value="NAD(P)-bd_dom_sf"/>
</dbReference>
<dbReference type="NCBIfam" id="NF006168">
    <property type="entry name" value="PRK08309.1"/>
    <property type="match status" value="1"/>
</dbReference>
<dbReference type="Proteomes" id="UP000251431">
    <property type="component" value="Unassembled WGS sequence"/>
</dbReference>
<name>A0A2X1AKC8_9BACI</name>
<dbReference type="RefSeq" id="WP_112118564.1">
    <property type="nucleotide sequence ID" value="NZ_UAQE01000004.1"/>
</dbReference>
<dbReference type="SUPFAM" id="SSF51735">
    <property type="entry name" value="NAD(P)-binding Rossmann-fold domains"/>
    <property type="match status" value="1"/>
</dbReference>
<organism evidence="1 2">
    <name type="scientific">Lysinibacillus capsici</name>
    <dbReference type="NCBI Taxonomy" id="2115968"/>
    <lineage>
        <taxon>Bacteria</taxon>
        <taxon>Bacillati</taxon>
        <taxon>Bacillota</taxon>
        <taxon>Bacilli</taxon>
        <taxon>Bacillales</taxon>
        <taxon>Bacillaceae</taxon>
        <taxon>Lysinibacillus</taxon>
    </lineage>
</organism>
<accession>A0A2X1AKC8</accession>